<comment type="subcellular location">
    <subcellularLocation>
        <location evidence="2">Cytoplasm</location>
    </subcellularLocation>
    <subcellularLocation>
        <location evidence="1">Nucleus</location>
    </subcellularLocation>
</comment>
<keyword evidence="4" id="KW-0963">Cytoplasm</keyword>
<keyword evidence="10" id="KW-1185">Reference proteome</keyword>
<feature type="repeat" description="WD" evidence="8">
    <location>
        <begin position="232"/>
        <end position="262"/>
    </location>
</feature>
<dbReference type="PROSITE" id="PS50294">
    <property type="entry name" value="WD_REPEATS_REGION"/>
    <property type="match status" value="3"/>
</dbReference>
<dbReference type="AlphaFoldDB" id="A0A8K0P8U6"/>
<dbReference type="InterPro" id="IPR015943">
    <property type="entry name" value="WD40/YVTN_repeat-like_dom_sf"/>
</dbReference>
<comment type="similarity">
    <text evidence="3">Belongs to the WD repeat PLAP family.</text>
</comment>
<reference evidence="9" key="1">
    <citation type="submission" date="2013-04" db="EMBL/GenBank/DDBJ databases">
        <authorList>
            <person name="Qu J."/>
            <person name="Murali S.C."/>
            <person name="Bandaranaike D."/>
            <person name="Bellair M."/>
            <person name="Blankenburg K."/>
            <person name="Chao H."/>
            <person name="Dinh H."/>
            <person name="Doddapaneni H."/>
            <person name="Downs B."/>
            <person name="Dugan-Rocha S."/>
            <person name="Elkadiri S."/>
            <person name="Gnanaolivu R.D."/>
            <person name="Hernandez B."/>
            <person name="Javaid M."/>
            <person name="Jayaseelan J.C."/>
            <person name="Lee S."/>
            <person name="Li M."/>
            <person name="Ming W."/>
            <person name="Munidasa M."/>
            <person name="Muniz J."/>
            <person name="Nguyen L."/>
            <person name="Ongeri F."/>
            <person name="Osuji N."/>
            <person name="Pu L.-L."/>
            <person name="Puazo M."/>
            <person name="Qu C."/>
            <person name="Quiroz J."/>
            <person name="Raj R."/>
            <person name="Weissenberger G."/>
            <person name="Xin Y."/>
            <person name="Zou X."/>
            <person name="Han Y."/>
            <person name="Richards S."/>
            <person name="Worley K."/>
            <person name="Muzny D."/>
            <person name="Gibbs R."/>
        </authorList>
    </citation>
    <scope>NUCLEOTIDE SEQUENCE</scope>
    <source>
        <strain evidence="9">Sampled in the wild</strain>
    </source>
</reference>
<name>A0A8K0P8U6_LADFU</name>
<feature type="repeat" description="WD" evidence="8">
    <location>
        <begin position="17"/>
        <end position="57"/>
    </location>
</feature>
<dbReference type="EMBL" id="KZ312451">
    <property type="protein sequence ID" value="KAG8240380.1"/>
    <property type="molecule type" value="Genomic_DNA"/>
</dbReference>
<evidence type="ECO:0000256" key="6">
    <source>
        <dbReference type="ARBA" id="ARBA00022737"/>
    </source>
</evidence>
<dbReference type="PANTHER" id="PTHR19849">
    <property type="entry name" value="PHOSPHOLIPASE A-2-ACTIVATING PROTEIN"/>
    <property type="match status" value="1"/>
</dbReference>
<dbReference type="GO" id="GO:0043161">
    <property type="term" value="P:proteasome-mediated ubiquitin-dependent protein catabolic process"/>
    <property type="evidence" value="ECO:0007669"/>
    <property type="project" value="TreeGrafter"/>
</dbReference>
<keyword evidence="5 8" id="KW-0853">WD repeat</keyword>
<dbReference type="PANTHER" id="PTHR19849:SF0">
    <property type="entry name" value="PHOSPHOLIPASE A-2-ACTIVATING PROTEIN"/>
    <property type="match status" value="1"/>
</dbReference>
<evidence type="ECO:0000313" key="9">
    <source>
        <dbReference type="EMBL" id="KAG8240380.1"/>
    </source>
</evidence>
<evidence type="ECO:0000256" key="2">
    <source>
        <dbReference type="ARBA" id="ARBA00004496"/>
    </source>
</evidence>
<dbReference type="CDD" id="cd00200">
    <property type="entry name" value="WD40"/>
    <property type="match status" value="1"/>
</dbReference>
<evidence type="ECO:0000256" key="3">
    <source>
        <dbReference type="ARBA" id="ARBA00008495"/>
    </source>
</evidence>
<dbReference type="FunFam" id="2.130.10.10:FF:000175">
    <property type="entry name" value="Phospholipase A-2-activating protein"/>
    <property type="match status" value="1"/>
</dbReference>
<dbReference type="Gene3D" id="2.130.10.10">
    <property type="entry name" value="YVTN repeat-like/Quinoprotein amine dehydrogenase"/>
    <property type="match status" value="1"/>
</dbReference>
<gene>
    <name evidence="9" type="ORF">J437_LFUL002521</name>
</gene>
<protein>
    <submittedName>
        <fullName evidence="9">Uncharacterized protein</fullName>
    </submittedName>
</protein>
<dbReference type="GO" id="GO:0005634">
    <property type="term" value="C:nucleus"/>
    <property type="evidence" value="ECO:0007669"/>
    <property type="project" value="UniProtKB-SubCell"/>
</dbReference>
<dbReference type="GO" id="GO:0005737">
    <property type="term" value="C:cytoplasm"/>
    <property type="evidence" value="ECO:0007669"/>
    <property type="project" value="UniProtKB-SubCell"/>
</dbReference>
<proteinExistence type="inferred from homology"/>
<evidence type="ECO:0000256" key="8">
    <source>
        <dbReference type="PROSITE-ProRule" id="PRU00221"/>
    </source>
</evidence>
<dbReference type="PROSITE" id="PS50082">
    <property type="entry name" value="WD_REPEATS_2"/>
    <property type="match status" value="4"/>
</dbReference>
<feature type="repeat" description="WD" evidence="8">
    <location>
        <begin position="150"/>
        <end position="181"/>
    </location>
</feature>
<keyword evidence="6" id="KW-0677">Repeat</keyword>
<evidence type="ECO:0000313" key="10">
    <source>
        <dbReference type="Proteomes" id="UP000792457"/>
    </source>
</evidence>
<evidence type="ECO:0000256" key="7">
    <source>
        <dbReference type="ARBA" id="ARBA00023242"/>
    </source>
</evidence>
<dbReference type="Proteomes" id="UP000792457">
    <property type="component" value="Unassembled WGS sequence"/>
</dbReference>
<keyword evidence="7" id="KW-0539">Nucleus</keyword>
<evidence type="ECO:0000256" key="4">
    <source>
        <dbReference type="ARBA" id="ARBA00022490"/>
    </source>
</evidence>
<dbReference type="InterPro" id="IPR020472">
    <property type="entry name" value="WD40_PAC1"/>
</dbReference>
<dbReference type="InterPro" id="IPR036322">
    <property type="entry name" value="WD40_repeat_dom_sf"/>
</dbReference>
<accession>A0A8K0P8U6</accession>
<dbReference type="InterPro" id="IPR001680">
    <property type="entry name" value="WD40_rpt"/>
</dbReference>
<dbReference type="GO" id="GO:0010992">
    <property type="term" value="P:ubiquitin recycling"/>
    <property type="evidence" value="ECO:0007669"/>
    <property type="project" value="TreeGrafter"/>
</dbReference>
<feature type="repeat" description="WD" evidence="8">
    <location>
        <begin position="109"/>
        <end position="141"/>
    </location>
</feature>
<dbReference type="SUPFAM" id="SSF50978">
    <property type="entry name" value="WD40 repeat-like"/>
    <property type="match status" value="1"/>
</dbReference>
<dbReference type="Pfam" id="PF00400">
    <property type="entry name" value="WD40"/>
    <property type="match status" value="7"/>
</dbReference>
<evidence type="ECO:0000256" key="5">
    <source>
        <dbReference type="ARBA" id="ARBA00022574"/>
    </source>
</evidence>
<reference evidence="9" key="2">
    <citation type="submission" date="2017-10" db="EMBL/GenBank/DDBJ databases">
        <title>Ladona fulva Genome sequencing and assembly.</title>
        <authorList>
            <person name="Murali S."/>
            <person name="Richards S."/>
            <person name="Bandaranaike D."/>
            <person name="Bellair M."/>
            <person name="Blankenburg K."/>
            <person name="Chao H."/>
            <person name="Dinh H."/>
            <person name="Doddapaneni H."/>
            <person name="Dugan-Rocha S."/>
            <person name="Elkadiri S."/>
            <person name="Gnanaolivu R."/>
            <person name="Hernandez B."/>
            <person name="Skinner E."/>
            <person name="Javaid M."/>
            <person name="Lee S."/>
            <person name="Li M."/>
            <person name="Ming W."/>
            <person name="Munidasa M."/>
            <person name="Muniz J."/>
            <person name="Nguyen L."/>
            <person name="Hughes D."/>
            <person name="Osuji N."/>
            <person name="Pu L.-L."/>
            <person name="Puazo M."/>
            <person name="Qu C."/>
            <person name="Quiroz J."/>
            <person name="Raj R."/>
            <person name="Weissenberger G."/>
            <person name="Xin Y."/>
            <person name="Zou X."/>
            <person name="Han Y."/>
            <person name="Worley K."/>
            <person name="Muzny D."/>
            <person name="Gibbs R."/>
        </authorList>
    </citation>
    <scope>NUCLEOTIDE SEQUENCE</scope>
    <source>
        <strain evidence="9">Sampled in the wild</strain>
    </source>
</reference>
<dbReference type="GO" id="GO:0043130">
    <property type="term" value="F:ubiquitin binding"/>
    <property type="evidence" value="ECO:0007669"/>
    <property type="project" value="TreeGrafter"/>
</dbReference>
<dbReference type="SMART" id="SM00320">
    <property type="entry name" value="WD40"/>
    <property type="match status" value="7"/>
</dbReference>
<organism evidence="9 10">
    <name type="scientific">Ladona fulva</name>
    <name type="common">Scarce chaser dragonfly</name>
    <name type="synonym">Libellula fulva</name>
    <dbReference type="NCBI Taxonomy" id="123851"/>
    <lineage>
        <taxon>Eukaryota</taxon>
        <taxon>Metazoa</taxon>
        <taxon>Ecdysozoa</taxon>
        <taxon>Arthropoda</taxon>
        <taxon>Hexapoda</taxon>
        <taxon>Insecta</taxon>
        <taxon>Pterygota</taxon>
        <taxon>Palaeoptera</taxon>
        <taxon>Odonata</taxon>
        <taxon>Epiprocta</taxon>
        <taxon>Anisoptera</taxon>
        <taxon>Libelluloidea</taxon>
        <taxon>Libellulidae</taxon>
        <taxon>Ladona</taxon>
    </lineage>
</organism>
<dbReference type="OrthoDB" id="10265988at2759"/>
<evidence type="ECO:0000256" key="1">
    <source>
        <dbReference type="ARBA" id="ARBA00004123"/>
    </source>
</evidence>
<sequence>MASSSSMTCNYKLSCQCLGHSADVRGLAVIENGLFLSASRDKTTKVWKKEETTAEYTAVATLGGHTNFVSCVCYVRPCSTFKYGLIVTGGNDQVVCIFDPLSWQLINKLHGHTNTVCSLATSNNGEGTFLSASWDATARLWRNCVSEITLTGHQAAVWCAIDLPKSNIIVTGSADKTISLWTPGGQRLKTLTGHTDCVRGLSVLTTTDFLSCGNDATIRRWCSTTGDCLFIYYGHSNFIYSVVVGPTGEFVSSAEDGTIRIWGDSDASGSTGCLQTITLPAPTIWSVAYLPNGDILTGSSDGVIRIFTRDPARYAGDDAMEVFNEEWVACSTAAQEEIGGLKISD</sequence>
<dbReference type="PRINTS" id="PR00320">
    <property type="entry name" value="GPROTEINBRPT"/>
</dbReference>
<comment type="caution">
    <text evidence="9">The sequence shown here is derived from an EMBL/GenBank/DDBJ whole genome shotgun (WGS) entry which is preliminary data.</text>
</comment>